<dbReference type="Proteomes" id="UP001596364">
    <property type="component" value="Unassembled WGS sequence"/>
</dbReference>
<dbReference type="Pfam" id="PF09523">
    <property type="entry name" value="DUF2390"/>
    <property type="match status" value="1"/>
</dbReference>
<evidence type="ECO:0000313" key="1">
    <source>
        <dbReference type="EMBL" id="MFC6438619.1"/>
    </source>
</evidence>
<dbReference type="NCBIfam" id="TIGR02444">
    <property type="entry name" value="TIGR02444 family protein"/>
    <property type="match status" value="1"/>
</dbReference>
<keyword evidence="2" id="KW-1185">Reference proteome</keyword>
<gene>
    <name evidence="1" type="ORF">ACFP85_00395</name>
</gene>
<comment type="caution">
    <text evidence="1">The sequence shown here is derived from an EMBL/GenBank/DDBJ whole genome shotgun (WGS) entry which is preliminary data.</text>
</comment>
<reference evidence="2" key="1">
    <citation type="journal article" date="2019" name="Int. J. Syst. Evol. Microbiol.">
        <title>The Global Catalogue of Microorganisms (GCM) 10K type strain sequencing project: providing services to taxonomists for standard genome sequencing and annotation.</title>
        <authorList>
            <consortium name="The Broad Institute Genomics Platform"/>
            <consortium name="The Broad Institute Genome Sequencing Center for Infectious Disease"/>
            <person name="Wu L."/>
            <person name="Ma J."/>
        </authorList>
    </citation>
    <scope>NUCLEOTIDE SEQUENCE [LARGE SCALE GENOMIC DNA]</scope>
    <source>
        <strain evidence="2">CGMCC 1.16031</strain>
    </source>
</reference>
<dbReference type="InterPro" id="IPR012659">
    <property type="entry name" value="CHP02444"/>
</dbReference>
<sequence length="150" mass="16728">MPVSLQASDFWAFSLRVYPANKASLLQLQDEAGANVNVLLLAMWLNQQQLALTSGQWLVLLNQSKDAAQRVERLRAFRRQLTDKTSSAYQMALAAELDAEKQHQAALIAALAESEWETLVGDNLPAYVQAQKIILSKVHAELLSTLEYCE</sequence>
<proteinExistence type="predicted"/>
<evidence type="ECO:0000313" key="2">
    <source>
        <dbReference type="Proteomes" id="UP001596364"/>
    </source>
</evidence>
<protein>
    <submittedName>
        <fullName evidence="1">TIGR02444 family protein</fullName>
    </submittedName>
</protein>
<organism evidence="1 2">
    <name type="scientific">Pseudobowmanella zhangzhouensis</name>
    <dbReference type="NCBI Taxonomy" id="1537679"/>
    <lineage>
        <taxon>Bacteria</taxon>
        <taxon>Pseudomonadati</taxon>
        <taxon>Pseudomonadota</taxon>
        <taxon>Gammaproteobacteria</taxon>
        <taxon>Alteromonadales</taxon>
        <taxon>Alteromonadaceae</taxon>
    </lineage>
</organism>
<accession>A0ABW1XIY8</accession>
<name>A0ABW1XIY8_9ALTE</name>
<dbReference type="EMBL" id="JBHSUS010000001">
    <property type="protein sequence ID" value="MFC6438619.1"/>
    <property type="molecule type" value="Genomic_DNA"/>
</dbReference>
<dbReference type="RefSeq" id="WP_131259492.1">
    <property type="nucleotide sequence ID" value="NZ_JBHSUS010000001.1"/>
</dbReference>